<protein>
    <submittedName>
        <fullName evidence="9">Prenyltransferase</fullName>
    </submittedName>
</protein>
<evidence type="ECO:0000256" key="6">
    <source>
        <dbReference type="ARBA" id="ARBA00022989"/>
    </source>
</evidence>
<proteinExistence type="predicted"/>
<keyword evidence="7 8" id="KW-0472">Membrane</keyword>
<keyword evidence="4" id="KW-0808">Transferase</keyword>
<dbReference type="CDD" id="cd13962">
    <property type="entry name" value="PT_UbiA_UBIAD1"/>
    <property type="match status" value="1"/>
</dbReference>
<dbReference type="Proteomes" id="UP000783863">
    <property type="component" value="Unassembled WGS sequence"/>
</dbReference>
<organism evidence="9 10">
    <name type="scientific">Haloarcula salinisoli</name>
    <dbReference type="NCBI Taxonomy" id="2487746"/>
    <lineage>
        <taxon>Archaea</taxon>
        <taxon>Methanobacteriati</taxon>
        <taxon>Methanobacteriota</taxon>
        <taxon>Stenosarchaea group</taxon>
        <taxon>Halobacteria</taxon>
        <taxon>Halobacteriales</taxon>
        <taxon>Haloarculaceae</taxon>
        <taxon>Haloarcula</taxon>
    </lineage>
</organism>
<feature type="transmembrane region" description="Helical" evidence="8">
    <location>
        <begin position="182"/>
        <end position="199"/>
    </location>
</feature>
<keyword evidence="3" id="KW-0474">Menaquinone biosynthesis</keyword>
<comment type="caution">
    <text evidence="9">The sequence shown here is derived from an EMBL/GenBank/DDBJ whole genome shotgun (WGS) entry which is preliminary data.</text>
</comment>
<evidence type="ECO:0000256" key="1">
    <source>
        <dbReference type="ARBA" id="ARBA00004651"/>
    </source>
</evidence>
<keyword evidence="10" id="KW-1185">Reference proteome</keyword>
<keyword evidence="6 8" id="KW-1133">Transmembrane helix</keyword>
<accession>A0A8J7YLX0</accession>
<feature type="transmembrane region" description="Helical" evidence="8">
    <location>
        <begin position="253"/>
        <end position="270"/>
    </location>
</feature>
<comment type="subcellular location">
    <subcellularLocation>
        <location evidence="1">Cell membrane</location>
        <topology evidence="1">Multi-pass membrane protein</topology>
    </subcellularLocation>
</comment>
<evidence type="ECO:0000256" key="3">
    <source>
        <dbReference type="ARBA" id="ARBA00022428"/>
    </source>
</evidence>
<evidence type="ECO:0000313" key="10">
    <source>
        <dbReference type="Proteomes" id="UP000783863"/>
    </source>
</evidence>
<dbReference type="UniPathway" id="UPA00079"/>
<dbReference type="Gene3D" id="1.10.357.140">
    <property type="entry name" value="UbiA prenyltransferase"/>
    <property type="match status" value="1"/>
</dbReference>
<evidence type="ECO:0000256" key="5">
    <source>
        <dbReference type="ARBA" id="ARBA00022692"/>
    </source>
</evidence>
<dbReference type="PANTHER" id="PTHR13929:SF0">
    <property type="entry name" value="UBIA PRENYLTRANSFERASE DOMAIN-CONTAINING PROTEIN 1"/>
    <property type="match status" value="1"/>
</dbReference>
<feature type="transmembrane region" description="Helical" evidence="8">
    <location>
        <begin position="126"/>
        <end position="145"/>
    </location>
</feature>
<gene>
    <name evidence="9" type="ORF">EGD98_16115</name>
</gene>
<comment type="pathway">
    <text evidence="2">Quinol/quinone metabolism; menaquinone biosynthesis.</text>
</comment>
<dbReference type="AlphaFoldDB" id="A0A8J7YLX0"/>
<dbReference type="PANTHER" id="PTHR13929">
    <property type="entry name" value="1,4-DIHYDROXY-2-NAPHTHOATE OCTAPRENYLTRANSFERASE"/>
    <property type="match status" value="1"/>
</dbReference>
<feature type="transmembrane region" description="Helical" evidence="8">
    <location>
        <begin position="99"/>
        <end position="120"/>
    </location>
</feature>
<name>A0A8J7YLX0_9EURY</name>
<sequence length="300" mass="30874">MRTAILGRQLRALWLAARPSQVALIALVYAHGVGMARALTTSAVSWPAVAVGGAALLPVALGVHYANEYADVETDRLTERTPFSGGSGAVERTGVRRELLARAAGVATLVGIGGAVASWWSGLLSVAALALLGSTAVAGLAYSLPPAALIRRGVGELTNAALGGTLLPLYGVAVVGRVSATTVLAVVPFTVLVGCNLLSTHWPDREADAAVGKRTLAVRWSAPRLRRAYWLLAGVAVLLTIGLAGRVLPVPVVAAQALALPSLVWGGVVLTRQRSPFPAVSAMVLHAGASTAAWWWLTLG</sequence>
<feature type="transmembrane region" description="Helical" evidence="8">
    <location>
        <begin position="228"/>
        <end position="247"/>
    </location>
</feature>
<dbReference type="GO" id="GO:0005886">
    <property type="term" value="C:plasma membrane"/>
    <property type="evidence" value="ECO:0007669"/>
    <property type="project" value="UniProtKB-SubCell"/>
</dbReference>
<feature type="transmembrane region" description="Helical" evidence="8">
    <location>
        <begin position="44"/>
        <end position="66"/>
    </location>
</feature>
<evidence type="ECO:0000256" key="8">
    <source>
        <dbReference type="SAM" id="Phobius"/>
    </source>
</evidence>
<evidence type="ECO:0000313" key="9">
    <source>
        <dbReference type="EMBL" id="MBX0305194.1"/>
    </source>
</evidence>
<evidence type="ECO:0000256" key="4">
    <source>
        <dbReference type="ARBA" id="ARBA00022679"/>
    </source>
</evidence>
<dbReference type="InterPro" id="IPR026046">
    <property type="entry name" value="UBIAD1"/>
</dbReference>
<dbReference type="InterPro" id="IPR044878">
    <property type="entry name" value="UbiA_sf"/>
</dbReference>
<reference evidence="9" key="1">
    <citation type="submission" date="2021-06" db="EMBL/GenBank/DDBJ databases">
        <title>Halomicroarcula sp. F24A a new haloarchaeum isolated from saline soil.</title>
        <authorList>
            <person name="Duran-Viseras A."/>
            <person name="Sanchez-Porro C."/>
            <person name="Ventosa A."/>
        </authorList>
    </citation>
    <scope>NUCLEOTIDE SEQUENCE</scope>
    <source>
        <strain evidence="9">F24A</strain>
    </source>
</reference>
<evidence type="ECO:0000256" key="2">
    <source>
        <dbReference type="ARBA" id="ARBA00004863"/>
    </source>
</evidence>
<dbReference type="RefSeq" id="WP_220589382.1">
    <property type="nucleotide sequence ID" value="NZ_RKLQ01000002.1"/>
</dbReference>
<keyword evidence="5 8" id="KW-0812">Transmembrane</keyword>
<dbReference type="GO" id="GO:0042371">
    <property type="term" value="P:vitamin K biosynthetic process"/>
    <property type="evidence" value="ECO:0007669"/>
    <property type="project" value="TreeGrafter"/>
</dbReference>
<evidence type="ECO:0000256" key="7">
    <source>
        <dbReference type="ARBA" id="ARBA00023136"/>
    </source>
</evidence>
<dbReference type="GO" id="GO:0004659">
    <property type="term" value="F:prenyltransferase activity"/>
    <property type="evidence" value="ECO:0007669"/>
    <property type="project" value="InterPro"/>
</dbReference>
<dbReference type="Pfam" id="PF01040">
    <property type="entry name" value="UbiA"/>
    <property type="match status" value="1"/>
</dbReference>
<dbReference type="InterPro" id="IPR000537">
    <property type="entry name" value="UbiA_prenyltransferase"/>
</dbReference>
<feature type="transmembrane region" description="Helical" evidence="8">
    <location>
        <begin position="12"/>
        <end position="32"/>
    </location>
</feature>
<dbReference type="EMBL" id="RKLQ01000002">
    <property type="protein sequence ID" value="MBX0305194.1"/>
    <property type="molecule type" value="Genomic_DNA"/>
</dbReference>
<feature type="transmembrane region" description="Helical" evidence="8">
    <location>
        <begin position="157"/>
        <end position="176"/>
    </location>
</feature>
<dbReference type="GO" id="GO:0009234">
    <property type="term" value="P:menaquinone biosynthetic process"/>
    <property type="evidence" value="ECO:0007669"/>
    <property type="project" value="UniProtKB-UniPathway"/>
</dbReference>
<feature type="transmembrane region" description="Helical" evidence="8">
    <location>
        <begin position="277"/>
        <end position="297"/>
    </location>
</feature>